<comment type="caution">
    <text evidence="3">The sequence shown here is derived from an EMBL/GenBank/DDBJ whole genome shotgun (WGS) entry which is preliminary data.</text>
</comment>
<keyword evidence="4" id="KW-1185">Reference proteome</keyword>
<dbReference type="PANTHER" id="PTHR35617">
    <property type="entry name" value="PHAGE_INTEGRASE DOMAIN-CONTAINING PROTEIN"/>
    <property type="match status" value="1"/>
</dbReference>
<gene>
    <name evidence="3" type="primary">xerD</name>
    <name evidence="3" type="ORF">AWC38_SpisGene23432</name>
</gene>
<dbReference type="Gene3D" id="1.10.443.10">
    <property type="entry name" value="Intergrase catalytic core"/>
    <property type="match status" value="1"/>
</dbReference>
<dbReference type="InterPro" id="IPR002104">
    <property type="entry name" value="Integrase_catalytic"/>
</dbReference>
<dbReference type="AlphaFoldDB" id="A0A2B4R8I1"/>
<dbReference type="GO" id="GO:0015074">
    <property type="term" value="P:DNA integration"/>
    <property type="evidence" value="ECO:0007669"/>
    <property type="project" value="InterPro"/>
</dbReference>
<dbReference type="PANTHER" id="PTHR35617:SF3">
    <property type="entry name" value="CORE-BINDING (CB) DOMAIN-CONTAINING PROTEIN"/>
    <property type="match status" value="1"/>
</dbReference>
<dbReference type="SUPFAM" id="SSF56349">
    <property type="entry name" value="DNA breaking-rejoining enzymes"/>
    <property type="match status" value="1"/>
</dbReference>
<dbReference type="GO" id="GO:0006310">
    <property type="term" value="P:DNA recombination"/>
    <property type="evidence" value="ECO:0007669"/>
    <property type="project" value="UniProtKB-KW"/>
</dbReference>
<organism evidence="3 4">
    <name type="scientific">Stylophora pistillata</name>
    <name type="common">Smooth cauliflower coral</name>
    <dbReference type="NCBI Taxonomy" id="50429"/>
    <lineage>
        <taxon>Eukaryota</taxon>
        <taxon>Metazoa</taxon>
        <taxon>Cnidaria</taxon>
        <taxon>Anthozoa</taxon>
        <taxon>Hexacorallia</taxon>
        <taxon>Scleractinia</taxon>
        <taxon>Astrocoeniina</taxon>
        <taxon>Pocilloporidae</taxon>
        <taxon>Stylophora</taxon>
    </lineage>
</organism>
<accession>A0A2B4R8I1</accession>
<dbReference type="InterPro" id="IPR011010">
    <property type="entry name" value="DNA_brk_join_enz"/>
</dbReference>
<dbReference type="SUPFAM" id="SSF47823">
    <property type="entry name" value="lambda integrase-like, N-terminal domain"/>
    <property type="match status" value="1"/>
</dbReference>
<dbReference type="EMBL" id="LSMT01001279">
    <property type="protein sequence ID" value="PFX12585.1"/>
    <property type="molecule type" value="Genomic_DNA"/>
</dbReference>
<feature type="domain" description="Tyr recombinase" evidence="2">
    <location>
        <begin position="324"/>
        <end position="420"/>
    </location>
</feature>
<dbReference type="GO" id="GO:0003677">
    <property type="term" value="F:DNA binding"/>
    <property type="evidence" value="ECO:0007669"/>
    <property type="project" value="InterPro"/>
</dbReference>
<proteinExistence type="predicted"/>
<dbReference type="CDD" id="cd09275">
    <property type="entry name" value="RNase_HI_RT_DIRS1"/>
    <property type="match status" value="1"/>
</dbReference>
<name>A0A2B4R8I1_STYPI</name>
<keyword evidence="1" id="KW-0233">DNA recombination</keyword>
<evidence type="ECO:0000313" key="4">
    <source>
        <dbReference type="Proteomes" id="UP000225706"/>
    </source>
</evidence>
<evidence type="ECO:0000259" key="2">
    <source>
        <dbReference type="Pfam" id="PF00589"/>
    </source>
</evidence>
<protein>
    <submittedName>
        <fullName evidence="3">Integrase/recombinase xerD-like</fullName>
    </submittedName>
</protein>
<dbReference type="InterPro" id="IPR013762">
    <property type="entry name" value="Integrase-like_cat_sf"/>
</dbReference>
<dbReference type="STRING" id="50429.A0A2B4R8I1"/>
<dbReference type="Proteomes" id="UP000225706">
    <property type="component" value="Unassembled WGS sequence"/>
</dbReference>
<evidence type="ECO:0000256" key="1">
    <source>
        <dbReference type="ARBA" id="ARBA00023172"/>
    </source>
</evidence>
<evidence type="ECO:0000313" key="3">
    <source>
        <dbReference type="EMBL" id="PFX12585.1"/>
    </source>
</evidence>
<reference evidence="4" key="1">
    <citation type="journal article" date="2017" name="bioRxiv">
        <title>Comparative analysis of the genomes of Stylophora pistillata and Acropora digitifera provides evidence for extensive differences between species of corals.</title>
        <authorList>
            <person name="Voolstra C.R."/>
            <person name="Li Y."/>
            <person name="Liew Y.J."/>
            <person name="Baumgarten S."/>
            <person name="Zoccola D."/>
            <person name="Flot J.-F."/>
            <person name="Tambutte S."/>
            <person name="Allemand D."/>
            <person name="Aranda M."/>
        </authorList>
    </citation>
    <scope>NUCLEOTIDE SEQUENCE [LARGE SCALE GENOMIC DNA]</scope>
</reference>
<sequence length="437" mass="48577">MDNSTSVAYINRRGGTQSPSQSLLALEICSLLLSMGSWLTARHLPGVLNVEADAASRELNTRTVWSLKESAFEEIAARYYMPEIDLFVSRLNHKVPLYVSRYPDPGAVAVDAFRLDWSQWRSFIHPPVVLLRRVLQKGDFSAVSPIRPGSSPSALALPPPDCMADIRRSYQAAGFSPQVIKVLLASWSDSSKKRYQGPWKAWSSWCTARGLCPLSALVAEVLNFLTELAVQHNCEHRTVAVYKLGISQARSHGVEPPIGQLPLVSLLALTAAARAYEILKLDLSSLSRKTESWEFTLLSHVKACRPGHPPRTIYLPSYPTNPKICVIRTLEAYLTRCEKRRKTIRPLISYVRPYGAISTQTVSRWVRNSLQLAGVSQQFTAHSTRSASTSSAASAGLPLEEIMRAVDWSSARTFERFYHKPSTRGDFSCTVLNTLSS</sequence>
<dbReference type="Pfam" id="PF00589">
    <property type="entry name" value="Phage_integrase"/>
    <property type="match status" value="1"/>
</dbReference>